<evidence type="ECO:0000313" key="1">
    <source>
        <dbReference type="EMBL" id="HCK24788.1"/>
    </source>
</evidence>
<dbReference type="EMBL" id="DPVG01000302">
    <property type="protein sequence ID" value="HCK24788.1"/>
    <property type="molecule type" value="Genomic_DNA"/>
</dbReference>
<reference evidence="1 2" key="1">
    <citation type="journal article" date="2018" name="Nat. Biotechnol.">
        <title>A standardized bacterial taxonomy based on genome phylogeny substantially revises the tree of life.</title>
        <authorList>
            <person name="Parks D.H."/>
            <person name="Chuvochina M."/>
            <person name="Waite D.W."/>
            <person name="Rinke C."/>
            <person name="Skarshewski A."/>
            <person name="Chaumeil P.A."/>
            <person name="Hugenholtz P."/>
        </authorList>
    </citation>
    <scope>NUCLEOTIDE SEQUENCE [LARGE SCALE GENOMIC DNA]</scope>
    <source>
        <strain evidence="1">UBA9667</strain>
    </source>
</reference>
<accession>A0A3D2SGR6</accession>
<dbReference type="Proteomes" id="UP000263098">
    <property type="component" value="Unassembled WGS sequence"/>
</dbReference>
<protein>
    <submittedName>
        <fullName evidence="1">Uncharacterized protein</fullName>
    </submittedName>
</protein>
<comment type="caution">
    <text evidence="1">The sequence shown here is derived from an EMBL/GenBank/DDBJ whole genome shotgun (WGS) entry which is preliminary data.</text>
</comment>
<proteinExistence type="predicted"/>
<evidence type="ECO:0000313" key="2">
    <source>
        <dbReference type="Proteomes" id="UP000263098"/>
    </source>
</evidence>
<name>A0A3D2SGR6_9BACE</name>
<gene>
    <name evidence="1" type="ORF">DHW31_08435</name>
</gene>
<sequence>MRISSIERFRFFVGGYGRSNCEVNFQGSHLSYWYSEFCGYPGETHEKVISNMDMVSFLSKLNQLGITRWKRKYESCALDGTQWELEVLYNGARKKKIYGSNAYPGSSTDSAEETVEFRALLDAIRLLIGEPGYF</sequence>
<organism evidence="1 2">
    <name type="scientific">Bacteroides graminisolvens</name>
    <dbReference type="NCBI Taxonomy" id="477666"/>
    <lineage>
        <taxon>Bacteria</taxon>
        <taxon>Pseudomonadati</taxon>
        <taxon>Bacteroidota</taxon>
        <taxon>Bacteroidia</taxon>
        <taxon>Bacteroidales</taxon>
        <taxon>Bacteroidaceae</taxon>
        <taxon>Bacteroides</taxon>
    </lineage>
</organism>
<dbReference type="AlphaFoldDB" id="A0A3D2SGR6"/>